<accession>A0A7L4ZLH0</accession>
<evidence type="ECO:0000313" key="3">
    <source>
        <dbReference type="Proteomes" id="UP000464657"/>
    </source>
</evidence>
<dbReference type="PANTHER" id="PTHR21366:SF14">
    <property type="entry name" value="GLYOXALASE DOMAIN-CONTAINING PROTEIN 5"/>
    <property type="match status" value="1"/>
</dbReference>
<keyword evidence="2" id="KW-0808">Transferase</keyword>
<gene>
    <name evidence="2" type="primary">fosB</name>
    <name evidence="2" type="ORF">IMCC3317_21640</name>
</gene>
<dbReference type="EMBL" id="CP019288">
    <property type="protein sequence ID" value="QHI36794.1"/>
    <property type="molecule type" value="Genomic_DNA"/>
</dbReference>
<reference evidence="2 3" key="1">
    <citation type="journal article" date="2013" name="Int. J. Syst. Evol. Microbiol.">
        <title>Kordia antarctica sp. nov., isolated from Antarctic seawater.</title>
        <authorList>
            <person name="Baek K."/>
            <person name="Choi A."/>
            <person name="Kang I."/>
            <person name="Lee K."/>
            <person name="Cho J.C."/>
        </authorList>
    </citation>
    <scope>NUCLEOTIDE SEQUENCE [LARGE SCALE GENOMIC DNA]</scope>
    <source>
        <strain evidence="2 3">IMCC3317</strain>
    </source>
</reference>
<dbReference type="RefSeq" id="WP_160129467.1">
    <property type="nucleotide sequence ID" value="NZ_CP019288.1"/>
</dbReference>
<dbReference type="KEGG" id="kan:IMCC3317_21640"/>
<dbReference type="GO" id="GO:0016740">
    <property type="term" value="F:transferase activity"/>
    <property type="evidence" value="ECO:0007669"/>
    <property type="project" value="UniProtKB-KW"/>
</dbReference>
<dbReference type="InterPro" id="IPR029068">
    <property type="entry name" value="Glyas_Bleomycin-R_OHBP_Dase"/>
</dbReference>
<dbReference type="EC" id="2.5.1.-" evidence="2"/>
<organism evidence="2 3">
    <name type="scientific">Kordia antarctica</name>
    <dbReference type="NCBI Taxonomy" id="1218801"/>
    <lineage>
        <taxon>Bacteria</taxon>
        <taxon>Pseudomonadati</taxon>
        <taxon>Bacteroidota</taxon>
        <taxon>Flavobacteriia</taxon>
        <taxon>Flavobacteriales</taxon>
        <taxon>Flavobacteriaceae</taxon>
        <taxon>Kordia</taxon>
    </lineage>
</organism>
<dbReference type="Proteomes" id="UP000464657">
    <property type="component" value="Chromosome"/>
</dbReference>
<dbReference type="InterPro" id="IPR037523">
    <property type="entry name" value="VOC_core"/>
</dbReference>
<dbReference type="OrthoDB" id="192739at2"/>
<dbReference type="CDD" id="cd06587">
    <property type="entry name" value="VOC"/>
    <property type="match status" value="1"/>
</dbReference>
<feature type="domain" description="VOC" evidence="1">
    <location>
        <begin position="8"/>
        <end position="127"/>
    </location>
</feature>
<evidence type="ECO:0000313" key="2">
    <source>
        <dbReference type="EMBL" id="QHI36794.1"/>
    </source>
</evidence>
<dbReference type="PANTHER" id="PTHR21366">
    <property type="entry name" value="GLYOXALASE FAMILY PROTEIN"/>
    <property type="match status" value="1"/>
</dbReference>
<evidence type="ECO:0000259" key="1">
    <source>
        <dbReference type="PROSITE" id="PS51819"/>
    </source>
</evidence>
<protein>
    <submittedName>
        <fullName evidence="2">Metallothiol transferase FosB</fullName>
        <ecNumber evidence="2">2.5.1.-</ecNumber>
    </submittedName>
</protein>
<keyword evidence="3" id="KW-1185">Reference proteome</keyword>
<proteinExistence type="predicted"/>
<dbReference type="SUPFAM" id="SSF54593">
    <property type="entry name" value="Glyoxalase/Bleomycin resistance protein/Dihydroxybiphenyl dioxygenase"/>
    <property type="match status" value="1"/>
</dbReference>
<dbReference type="PROSITE" id="PS51819">
    <property type="entry name" value="VOC"/>
    <property type="match status" value="1"/>
</dbReference>
<dbReference type="AlphaFoldDB" id="A0A7L4ZLH0"/>
<dbReference type="Pfam" id="PF00903">
    <property type="entry name" value="Glyoxalase"/>
    <property type="match status" value="1"/>
</dbReference>
<sequence>MIDFKLDFLDHVAINVKDMNASVAWYEKVLGLKRYQSPKWGEFPIFMLSGKTGIALFPANSNDPKLDLASNNVKIDHFAFQVSQESFAKAKQHYQDLGLTFTVKDHHYFHSIYTEDLDGHVVELTTLVVDEDAFYKQKI</sequence>
<name>A0A7L4ZLH0_9FLAO</name>
<dbReference type="InterPro" id="IPR004360">
    <property type="entry name" value="Glyas_Fos-R_dOase_dom"/>
</dbReference>
<dbReference type="Gene3D" id="3.10.180.10">
    <property type="entry name" value="2,3-Dihydroxybiphenyl 1,2-Dioxygenase, domain 1"/>
    <property type="match status" value="1"/>
</dbReference>
<dbReference type="InterPro" id="IPR050383">
    <property type="entry name" value="GlyoxalaseI/FosfomycinResist"/>
</dbReference>